<dbReference type="EMBL" id="CP147982">
    <property type="protein sequence ID" value="WXK78326.1"/>
    <property type="molecule type" value="Genomic_DNA"/>
</dbReference>
<dbReference type="InterPro" id="IPR046909">
    <property type="entry name" value="cREC_REC"/>
</dbReference>
<evidence type="ECO:0000313" key="3">
    <source>
        <dbReference type="Proteomes" id="UP001626628"/>
    </source>
</evidence>
<reference evidence="2 3" key="1">
    <citation type="submission" date="2024-03" db="EMBL/GenBank/DDBJ databases">
        <title>The complete genome of Streptomyces sirii sp.nov.</title>
        <authorList>
            <person name="Zakalyukina Y.V."/>
            <person name="Belik A.R."/>
            <person name="Biryukov M.V."/>
            <person name="Baturina O.A."/>
            <person name="Kabilov M.R."/>
        </authorList>
    </citation>
    <scope>NUCLEOTIDE SEQUENCE [LARGE SCALE GENOMIC DNA]</scope>
    <source>
        <strain evidence="2 3">BP-8</strain>
    </source>
</reference>
<organism evidence="2 3">
    <name type="scientific">Streptomyces sirii</name>
    <dbReference type="NCBI Taxonomy" id="3127701"/>
    <lineage>
        <taxon>Bacteria</taxon>
        <taxon>Bacillati</taxon>
        <taxon>Actinomycetota</taxon>
        <taxon>Actinomycetes</taxon>
        <taxon>Kitasatosporales</taxon>
        <taxon>Streptomycetaceae</taxon>
        <taxon>Streptomyces</taxon>
    </lineage>
</organism>
<name>A0ABZ2QP68_9ACTN</name>
<dbReference type="Proteomes" id="UP001626628">
    <property type="component" value="Chromosome"/>
</dbReference>
<sequence>MPVILGIDDLRPLPRATRIARTSREGVRLLQEHRDGFIDELWLDHDLGGDDSIMPVVTLMEEAAFSGRPFQIGMVFVHSANPIGAETVVRSLTRWNYQVRRATA</sequence>
<keyword evidence="3" id="KW-1185">Reference proteome</keyword>
<evidence type="ECO:0000259" key="1">
    <source>
        <dbReference type="Pfam" id="PF20274"/>
    </source>
</evidence>
<feature type="domain" description="Cyclic-phosphate processing Receiver" evidence="1">
    <location>
        <begin position="5"/>
        <end position="93"/>
    </location>
</feature>
<accession>A0ABZ2QP68</accession>
<protein>
    <submittedName>
        <fullName evidence="2">Cyclic-phosphate processing receiver domain-containing protein</fullName>
    </submittedName>
</protein>
<dbReference type="Pfam" id="PF20274">
    <property type="entry name" value="cREC_REC"/>
    <property type="match status" value="1"/>
</dbReference>
<proteinExistence type="predicted"/>
<gene>
    <name evidence="2" type="ORF">WAB15_21290</name>
</gene>
<evidence type="ECO:0000313" key="2">
    <source>
        <dbReference type="EMBL" id="WXK78326.1"/>
    </source>
</evidence>
<dbReference type="RefSeq" id="WP_407287197.1">
    <property type="nucleotide sequence ID" value="NZ_CP147982.1"/>
</dbReference>